<protein>
    <submittedName>
        <fullName evidence="2">Uncharacterized protein</fullName>
    </submittedName>
</protein>
<evidence type="ECO:0000256" key="1">
    <source>
        <dbReference type="SAM" id="MobiDB-lite"/>
    </source>
</evidence>
<sequence length="97" mass="10289">MGLIAFIGFVVPWMIFAAWMFRLPSAIRLGAPSTPWRPLTDFAGPARDQRRETSPYNSGRNDGSGRTGGDKHSPIGMAGGGALGTSVEPTEPTDKIG</sequence>
<feature type="region of interest" description="Disordered" evidence="1">
    <location>
        <begin position="32"/>
        <end position="97"/>
    </location>
</feature>
<organism evidence="2 3">
    <name type="scientific">Methylobacterium longum</name>
    <dbReference type="NCBI Taxonomy" id="767694"/>
    <lineage>
        <taxon>Bacteria</taxon>
        <taxon>Pseudomonadati</taxon>
        <taxon>Pseudomonadota</taxon>
        <taxon>Alphaproteobacteria</taxon>
        <taxon>Hyphomicrobiales</taxon>
        <taxon>Methylobacteriaceae</taxon>
        <taxon>Methylobacterium</taxon>
    </lineage>
</organism>
<name>A0ABT8AYT5_9HYPH</name>
<dbReference type="RefSeq" id="WP_238293535.1">
    <property type="nucleotide sequence ID" value="NZ_BPQS01000071.1"/>
</dbReference>
<dbReference type="EMBL" id="JAUFPT010000105">
    <property type="protein sequence ID" value="MDN3574576.1"/>
    <property type="molecule type" value="Genomic_DNA"/>
</dbReference>
<keyword evidence="3" id="KW-1185">Reference proteome</keyword>
<dbReference type="Proteomes" id="UP001244297">
    <property type="component" value="Unassembled WGS sequence"/>
</dbReference>
<evidence type="ECO:0000313" key="3">
    <source>
        <dbReference type="Proteomes" id="UP001244297"/>
    </source>
</evidence>
<accession>A0ABT8AYT5</accession>
<comment type="caution">
    <text evidence="2">The sequence shown here is derived from an EMBL/GenBank/DDBJ whole genome shotgun (WGS) entry which is preliminary data.</text>
</comment>
<proteinExistence type="predicted"/>
<evidence type="ECO:0000313" key="2">
    <source>
        <dbReference type="EMBL" id="MDN3574576.1"/>
    </source>
</evidence>
<reference evidence="3" key="1">
    <citation type="journal article" date="2019" name="Int. J. Syst. Evol. Microbiol.">
        <title>The Global Catalogue of Microorganisms (GCM) 10K type strain sequencing project: providing services to taxonomists for standard genome sequencing and annotation.</title>
        <authorList>
            <consortium name="The Broad Institute Genomics Platform"/>
            <consortium name="The Broad Institute Genome Sequencing Center for Infectious Disease"/>
            <person name="Wu L."/>
            <person name="Ma J."/>
        </authorList>
    </citation>
    <scope>NUCLEOTIDE SEQUENCE [LARGE SCALE GENOMIC DNA]</scope>
    <source>
        <strain evidence="3">CECT 7806</strain>
    </source>
</reference>
<gene>
    <name evidence="2" type="ORF">QWZ18_28760</name>
</gene>